<dbReference type="Pfam" id="PF00400">
    <property type="entry name" value="WD40"/>
    <property type="match status" value="4"/>
</dbReference>
<dbReference type="PROSITE" id="PS50082">
    <property type="entry name" value="WD_REPEATS_2"/>
    <property type="match status" value="7"/>
</dbReference>
<dbReference type="Proteomes" id="UP001589718">
    <property type="component" value="Unassembled WGS sequence"/>
</dbReference>
<dbReference type="CDD" id="cd14014">
    <property type="entry name" value="STKc_PknB_like"/>
    <property type="match status" value="1"/>
</dbReference>
<dbReference type="Pfam" id="PF13374">
    <property type="entry name" value="TPR_10"/>
    <property type="match status" value="1"/>
</dbReference>
<evidence type="ECO:0000256" key="1">
    <source>
        <dbReference type="ARBA" id="ARBA00022574"/>
    </source>
</evidence>
<feature type="repeat" description="WD" evidence="3">
    <location>
        <begin position="937"/>
        <end position="980"/>
    </location>
</feature>
<evidence type="ECO:0000256" key="3">
    <source>
        <dbReference type="PROSITE-ProRule" id="PRU00221"/>
    </source>
</evidence>
<dbReference type="SMART" id="SM00028">
    <property type="entry name" value="TPR"/>
    <property type="match status" value="3"/>
</dbReference>
<reference evidence="7 8" key="1">
    <citation type="submission" date="2024-09" db="EMBL/GenBank/DDBJ databases">
        <authorList>
            <person name="Sun Q."/>
            <person name="Mori K."/>
        </authorList>
    </citation>
    <scope>NUCLEOTIDE SEQUENCE [LARGE SCALE GENOMIC DNA]</scope>
    <source>
        <strain evidence="7 8">JCM 4362</strain>
    </source>
</reference>
<evidence type="ECO:0000313" key="7">
    <source>
        <dbReference type="EMBL" id="MFB9521496.1"/>
    </source>
</evidence>
<dbReference type="PROSITE" id="PS50294">
    <property type="entry name" value="WD_REPEATS_REGION"/>
    <property type="match status" value="1"/>
</dbReference>
<evidence type="ECO:0000256" key="4">
    <source>
        <dbReference type="PROSITE-ProRule" id="PRU00339"/>
    </source>
</evidence>
<dbReference type="Gene3D" id="1.25.40.10">
    <property type="entry name" value="Tetratricopeptide repeat domain"/>
    <property type="match status" value="3"/>
</dbReference>
<dbReference type="Gene3D" id="1.10.510.10">
    <property type="entry name" value="Transferase(Phosphotransferase) domain 1"/>
    <property type="match status" value="1"/>
</dbReference>
<dbReference type="RefSeq" id="WP_380837148.1">
    <property type="nucleotide sequence ID" value="NZ_JBHMCR010000008.1"/>
</dbReference>
<feature type="compositionally biased region" description="Low complexity" evidence="5">
    <location>
        <begin position="1071"/>
        <end position="1084"/>
    </location>
</feature>
<dbReference type="InterPro" id="IPR001680">
    <property type="entry name" value="WD40_rpt"/>
</dbReference>
<protein>
    <submittedName>
        <fullName evidence="7">Protein kinase</fullName>
    </submittedName>
</protein>
<gene>
    <name evidence="7" type="ORF">ACFFTU_16250</name>
</gene>
<keyword evidence="8" id="KW-1185">Reference proteome</keyword>
<keyword evidence="2" id="KW-0677">Repeat</keyword>
<feature type="repeat" description="TPR" evidence="4">
    <location>
        <begin position="1137"/>
        <end position="1170"/>
    </location>
</feature>
<evidence type="ECO:0000259" key="6">
    <source>
        <dbReference type="PROSITE" id="PS50011"/>
    </source>
</evidence>
<evidence type="ECO:0000313" key="8">
    <source>
        <dbReference type="Proteomes" id="UP001589718"/>
    </source>
</evidence>
<dbReference type="SMART" id="SM00220">
    <property type="entry name" value="S_TKc"/>
    <property type="match status" value="1"/>
</dbReference>
<feature type="repeat" description="WD" evidence="3">
    <location>
        <begin position="819"/>
        <end position="853"/>
    </location>
</feature>
<dbReference type="PANTHER" id="PTHR19879">
    <property type="entry name" value="TRANSCRIPTION INITIATION FACTOR TFIID"/>
    <property type="match status" value="1"/>
</dbReference>
<dbReference type="PROSITE" id="PS50011">
    <property type="entry name" value="PROTEIN_KINASE_DOM"/>
    <property type="match status" value="1"/>
</dbReference>
<feature type="repeat" description="WD" evidence="3">
    <location>
        <begin position="601"/>
        <end position="642"/>
    </location>
</feature>
<dbReference type="PROSITE" id="PS00678">
    <property type="entry name" value="WD_REPEATS_1"/>
    <property type="match status" value="2"/>
</dbReference>
<dbReference type="InterPro" id="IPR011990">
    <property type="entry name" value="TPR-like_helical_dom_sf"/>
</dbReference>
<dbReference type="PROSITE" id="PS00108">
    <property type="entry name" value="PROTEIN_KINASE_ST"/>
    <property type="match status" value="1"/>
</dbReference>
<comment type="caution">
    <text evidence="7">The sequence shown here is derived from an EMBL/GenBank/DDBJ whole genome shotgun (WGS) entry which is preliminary data.</text>
</comment>
<feature type="repeat" description="WD" evidence="3">
    <location>
        <begin position="643"/>
        <end position="672"/>
    </location>
</feature>
<feature type="repeat" description="WD" evidence="3">
    <location>
        <begin position="445"/>
        <end position="476"/>
    </location>
</feature>
<feature type="region of interest" description="Disordered" evidence="5">
    <location>
        <begin position="1063"/>
        <end position="1084"/>
    </location>
</feature>
<dbReference type="EMBL" id="JBHMCR010000008">
    <property type="protein sequence ID" value="MFB9521496.1"/>
    <property type="molecule type" value="Genomic_DNA"/>
</dbReference>
<dbReference type="Pfam" id="PF13432">
    <property type="entry name" value="TPR_16"/>
    <property type="match status" value="2"/>
</dbReference>
<dbReference type="Gene3D" id="2.130.10.10">
    <property type="entry name" value="YVTN repeat-like/Quinoprotein amine dehydrogenase"/>
    <property type="match status" value="4"/>
</dbReference>
<dbReference type="InterPro" id="IPR000719">
    <property type="entry name" value="Prot_kinase_dom"/>
</dbReference>
<dbReference type="InterPro" id="IPR011047">
    <property type="entry name" value="Quinoprotein_ADH-like_sf"/>
</dbReference>
<evidence type="ECO:0000256" key="2">
    <source>
        <dbReference type="ARBA" id="ARBA00022737"/>
    </source>
</evidence>
<dbReference type="InterPro" id="IPR015943">
    <property type="entry name" value="WD40/YVTN_repeat-like_dom_sf"/>
</dbReference>
<dbReference type="CDD" id="cd00200">
    <property type="entry name" value="WD40"/>
    <property type="match status" value="2"/>
</dbReference>
<dbReference type="GO" id="GO:0016301">
    <property type="term" value="F:kinase activity"/>
    <property type="evidence" value="ECO:0007669"/>
    <property type="project" value="UniProtKB-KW"/>
</dbReference>
<dbReference type="SUPFAM" id="SSF50998">
    <property type="entry name" value="Quinoprotein alcohol dehydrogenase-like"/>
    <property type="match status" value="2"/>
</dbReference>
<keyword evidence="4" id="KW-0802">TPR repeat</keyword>
<dbReference type="Pfam" id="PF00069">
    <property type="entry name" value="Pkinase"/>
    <property type="match status" value="1"/>
</dbReference>
<accession>A0ABV5PE62</accession>
<feature type="domain" description="Protein kinase" evidence="6">
    <location>
        <begin position="18"/>
        <end position="280"/>
    </location>
</feature>
<organism evidence="7 8">
    <name type="scientific">Streptomyces cremeus</name>
    <dbReference type="NCBI Taxonomy" id="66881"/>
    <lineage>
        <taxon>Bacteria</taxon>
        <taxon>Bacillati</taxon>
        <taxon>Actinomycetota</taxon>
        <taxon>Actinomycetes</taxon>
        <taxon>Kitasatosporales</taxon>
        <taxon>Streptomycetaceae</taxon>
        <taxon>Streptomyces</taxon>
    </lineage>
</organism>
<dbReference type="SUPFAM" id="SSF81901">
    <property type="entry name" value="HCP-like"/>
    <property type="match status" value="2"/>
</dbReference>
<sequence>MPPAGELWELGDVVAGQYEVTGVHTAGGMGLVYRVRHREWGSDLAVKCPRPELFRTAEQRRDFVREAETWVSLGLHPHVCGCHYVRVLGGVPRVFAEYVPGGSLRDLIRDGRLYEGGPARALARVLDLAVQTAWGLQHAHDAGLVHQDVKPANVLLDADGTAKVTDFGIARAREATGGEAAAAGMTMAYASPEQALRRPLGVRTDVYSFAVSLLEMFTGEVTWLIGPVAGESLAARRAEHEGPLPLPPEVAALLARCLREDPAERPPSMLAVADELSALYARLTGTPYPRTRPRAAGLRADELNNRALSLLDLGRTDEADAAFAAALACDPRHPEATYNAGLARWRRGAVTDEDLVTALEAARADAQDADRVRPLLAEVQRERGATGPRDDVRELPWLSHPTNGTEMRLTRDGRRALTVVRGTVRLWDLATGRCLRRLDGSHGPVDLGEDGRRVAAVGSDGLVRLWDAERGHCLRTFTPAYRSGDTAVRPPRYLPGPGLVVAGTSDGTLLGWDVTTGRVRYTLEGFHHGPTQATADGRRLVFHGPGGAVSVRDPEGARACTHAPVRSLFPSPLCLSADGRTAACATHDGTHVWSPPTGELLRTLPGSAACVDLSPDGRLLVSGSRDGGVRLWDVATGRVLRTYRGHDGPVEAVVFLDDGLHLLSAGQDRTVRRRRLPGTYTAAARLSRPRRHDELSTLQSRVAALVDAAEQDRRGGRPAAALDRLIRARAVPGHERDPHALAAWRALGREPYVNRTGLLASWPSRTLGRFEGRTNLALSPDGRTAAVRLPHDLHLLDVATGERGTVIGGLPETYGMNVLRTVRFTADGRTVLTANADGTLDAWSVADGARRASLRLTLGAAAAAFTGDGTRALVWSADRRVRLWDLADGTCLRTLDGDHGHDPGLWLAPDGRTAASAGPGDTVRIWDLTTGRRLRELRGHTAPVAAIAVDERRGLLVSCGGRGDGRIRLWDIRTGRCVREFDAQPDCSRAIRLTPDGRFALSRDGRGALRVWSLDTGRCLRALDGACQDAVLGPDACWALVADAEGDLKTWEFDWELAVDPAASERAEPSGTAGTVGTAGTEEGTAVSYGRVEHGRAAGRRRTELEPLLRALVRMTADPGLDTWEARHAREARTGDPDAMIRLGVALLDRGDTEGALREFRRAADLGSPLGMNNLAVVLKRTGRPAEAAAWERRAAEGGHPAAMVQEGFRAYREGRMPEAERWLRGASEKGDEEAMLVLGMMLNESDRLPEAEKWLRAAADKGHSPAMFSLALLMQRLERHAEAEQWYRRAADKGEAQAMNNLGNILRHSDRGAEAEQWYRRSAEAGEPMGMLNLGEVLEARHPAEAAQWYRQAVAKGSERAASHLRRLQQRGLA</sequence>
<dbReference type="InterPro" id="IPR006597">
    <property type="entry name" value="Sel1-like"/>
</dbReference>
<dbReference type="InterPro" id="IPR019734">
    <property type="entry name" value="TPR_rpt"/>
</dbReference>
<keyword evidence="1 3" id="KW-0853">WD repeat</keyword>
<dbReference type="PANTHER" id="PTHR19879:SF9">
    <property type="entry name" value="TRANSCRIPTION INITIATION FACTOR TFIID SUBUNIT 5"/>
    <property type="match status" value="1"/>
</dbReference>
<dbReference type="SMART" id="SM00671">
    <property type="entry name" value="SEL1"/>
    <property type="match status" value="7"/>
</dbReference>
<dbReference type="SUPFAM" id="SSF48452">
    <property type="entry name" value="TPR-like"/>
    <property type="match status" value="1"/>
</dbReference>
<dbReference type="SUPFAM" id="SSF56112">
    <property type="entry name" value="Protein kinase-like (PK-like)"/>
    <property type="match status" value="1"/>
</dbReference>
<dbReference type="SMART" id="SM00320">
    <property type="entry name" value="WD40"/>
    <property type="match status" value="11"/>
</dbReference>
<feature type="repeat" description="WD" evidence="3">
    <location>
        <begin position="909"/>
        <end position="936"/>
    </location>
</feature>
<name>A0ABV5PE62_STRCM</name>
<dbReference type="InterPro" id="IPR008271">
    <property type="entry name" value="Ser/Thr_kinase_AS"/>
</dbReference>
<dbReference type="PROSITE" id="PS50005">
    <property type="entry name" value="TPR"/>
    <property type="match status" value="1"/>
</dbReference>
<dbReference type="InterPro" id="IPR019775">
    <property type="entry name" value="WD40_repeat_CS"/>
</dbReference>
<dbReference type="InterPro" id="IPR011009">
    <property type="entry name" value="Kinase-like_dom_sf"/>
</dbReference>
<evidence type="ECO:0000256" key="5">
    <source>
        <dbReference type="SAM" id="MobiDB-lite"/>
    </source>
</evidence>
<proteinExistence type="predicted"/>
<keyword evidence="7" id="KW-0418">Kinase</keyword>
<feature type="repeat" description="WD" evidence="3">
    <location>
        <begin position="864"/>
        <end position="894"/>
    </location>
</feature>
<keyword evidence="7" id="KW-0808">Transferase</keyword>
<dbReference type="Gene3D" id="3.30.200.20">
    <property type="entry name" value="Phosphorylase Kinase, domain 1"/>
    <property type="match status" value="1"/>
</dbReference>